<dbReference type="GO" id="GO:0009360">
    <property type="term" value="C:DNA polymerase III complex"/>
    <property type="evidence" value="ECO:0007669"/>
    <property type="project" value="InterPro"/>
</dbReference>
<evidence type="ECO:0000313" key="7">
    <source>
        <dbReference type="Proteomes" id="UP000547674"/>
    </source>
</evidence>
<sequence length="190" mass="21166">MAGRPDSLVVRDQIDKQEVPRVWLWAGPEAFLKEDLQERAAKTLLEEGLAELNLSRFRGTEDSADVIVSTAQTLPMMATRRLVIVRAVEGLDRKGRERLLAYVENAVPETLLILMGEKGPRDPFFAKLGKAGAKVATFWHPSDSQLATWVRLRFKDLGLELEPNLCEQILESCNTGGQITLSALAPELEK</sequence>
<dbReference type="Proteomes" id="UP000547674">
    <property type="component" value="Unassembled WGS sequence"/>
</dbReference>
<dbReference type="GO" id="GO:0003887">
    <property type="term" value="F:DNA-directed DNA polymerase activity"/>
    <property type="evidence" value="ECO:0007669"/>
    <property type="project" value="UniProtKB-KW"/>
</dbReference>
<reference evidence="6 7" key="1">
    <citation type="submission" date="2020-03" db="EMBL/GenBank/DDBJ databases">
        <title>Metabolic flexibility allows generalist bacteria to become dominant in a frequently disturbed ecosystem.</title>
        <authorList>
            <person name="Chen Y.-J."/>
            <person name="Leung P.M."/>
            <person name="Bay S.K."/>
            <person name="Hugenholtz P."/>
            <person name="Kessler A.J."/>
            <person name="Shelley G."/>
            <person name="Waite D.W."/>
            <person name="Cook P.L."/>
            <person name="Greening C."/>
        </authorList>
    </citation>
    <scope>NUCLEOTIDE SEQUENCE [LARGE SCALE GENOMIC DNA]</scope>
    <source>
        <strain evidence="6">SS_bin_28</strain>
    </source>
</reference>
<dbReference type="SUPFAM" id="SSF52540">
    <property type="entry name" value="P-loop containing nucleoside triphosphate hydrolases"/>
    <property type="match status" value="1"/>
</dbReference>
<dbReference type="AlphaFoldDB" id="A0A7Y2H3U2"/>
<feature type="non-terminal residue" evidence="6">
    <location>
        <position position="190"/>
    </location>
</feature>
<dbReference type="InterPro" id="IPR010372">
    <property type="entry name" value="DNA_pol3_delta_N"/>
</dbReference>
<dbReference type="PANTHER" id="PTHR34388">
    <property type="entry name" value="DNA POLYMERASE III SUBUNIT DELTA"/>
    <property type="match status" value="1"/>
</dbReference>
<keyword evidence="4" id="KW-0239">DNA-directed DNA polymerase</keyword>
<dbReference type="GO" id="GO:0003677">
    <property type="term" value="F:DNA binding"/>
    <property type="evidence" value="ECO:0007669"/>
    <property type="project" value="InterPro"/>
</dbReference>
<gene>
    <name evidence="6" type="ORF">HKN21_15645</name>
</gene>
<evidence type="ECO:0000259" key="5">
    <source>
        <dbReference type="Pfam" id="PF06144"/>
    </source>
</evidence>
<dbReference type="EMBL" id="JABDJR010000628">
    <property type="protein sequence ID" value="NNF08197.1"/>
    <property type="molecule type" value="Genomic_DNA"/>
</dbReference>
<evidence type="ECO:0000313" key="6">
    <source>
        <dbReference type="EMBL" id="NNF08197.1"/>
    </source>
</evidence>
<keyword evidence="2" id="KW-0548">Nucleotidyltransferase</keyword>
<feature type="domain" description="DNA polymerase III delta N-terminal" evidence="5">
    <location>
        <begin position="25"/>
        <end position="118"/>
    </location>
</feature>
<dbReference type="InterPro" id="IPR005790">
    <property type="entry name" value="DNA_polIII_delta"/>
</dbReference>
<dbReference type="InterPro" id="IPR027417">
    <property type="entry name" value="P-loop_NTPase"/>
</dbReference>
<dbReference type="PANTHER" id="PTHR34388:SF1">
    <property type="entry name" value="DNA POLYMERASE III SUBUNIT DELTA"/>
    <property type="match status" value="1"/>
</dbReference>
<comment type="caution">
    <text evidence="6">The sequence shown here is derived from an EMBL/GenBank/DDBJ whole genome shotgun (WGS) entry which is preliminary data.</text>
</comment>
<evidence type="ECO:0000256" key="1">
    <source>
        <dbReference type="ARBA" id="ARBA00022679"/>
    </source>
</evidence>
<keyword evidence="3" id="KW-0235">DNA replication</keyword>
<evidence type="ECO:0000256" key="3">
    <source>
        <dbReference type="ARBA" id="ARBA00022705"/>
    </source>
</evidence>
<evidence type="ECO:0000256" key="2">
    <source>
        <dbReference type="ARBA" id="ARBA00022695"/>
    </source>
</evidence>
<dbReference type="Gene3D" id="3.40.50.300">
    <property type="entry name" value="P-loop containing nucleotide triphosphate hydrolases"/>
    <property type="match status" value="1"/>
</dbReference>
<protein>
    <recommendedName>
        <fullName evidence="5">DNA polymerase III delta N-terminal domain-containing protein</fullName>
    </recommendedName>
</protein>
<organism evidence="6 7">
    <name type="scientific">Eiseniibacteriota bacterium</name>
    <dbReference type="NCBI Taxonomy" id="2212470"/>
    <lineage>
        <taxon>Bacteria</taxon>
        <taxon>Candidatus Eiseniibacteriota</taxon>
    </lineage>
</organism>
<dbReference type="NCBIfam" id="TIGR01128">
    <property type="entry name" value="holA"/>
    <property type="match status" value="1"/>
</dbReference>
<proteinExistence type="predicted"/>
<name>A0A7Y2H3U2_UNCEI</name>
<keyword evidence="1" id="KW-0808">Transferase</keyword>
<evidence type="ECO:0000256" key="4">
    <source>
        <dbReference type="ARBA" id="ARBA00022932"/>
    </source>
</evidence>
<accession>A0A7Y2H3U2</accession>
<dbReference type="GO" id="GO:0006261">
    <property type="term" value="P:DNA-templated DNA replication"/>
    <property type="evidence" value="ECO:0007669"/>
    <property type="project" value="TreeGrafter"/>
</dbReference>
<dbReference type="Pfam" id="PF06144">
    <property type="entry name" value="DNA_pol3_delta"/>
    <property type="match status" value="1"/>
</dbReference>